<evidence type="ECO:0000313" key="1">
    <source>
        <dbReference type="EMBL" id="EFM48333.1"/>
    </source>
</evidence>
<comment type="caution">
    <text evidence="1">The sequence shown here is derived from an EMBL/GenBank/DDBJ whole genome shotgun (WGS) entry which is preliminary data.</text>
</comment>
<sequence length="67" mass="6999">MRKLGKTAGYVRDWGCGLWCVVDRGGRGGGACEVDPARRNRPGCVAVSWVDPACRNGGAGLAIAVRP</sequence>
<dbReference type="AlphaFoldDB" id="E0DHD5"/>
<proteinExistence type="predicted"/>
<protein>
    <submittedName>
        <fullName evidence="1">Uncharacterized protein</fullName>
    </submittedName>
</protein>
<name>E0DHD5_9CORY</name>
<organism evidence="1 2">
    <name type="scientific">Corynebacterium matruchotii ATCC 14266</name>
    <dbReference type="NCBI Taxonomy" id="553207"/>
    <lineage>
        <taxon>Bacteria</taxon>
        <taxon>Bacillati</taxon>
        <taxon>Actinomycetota</taxon>
        <taxon>Actinomycetes</taxon>
        <taxon>Mycobacteriales</taxon>
        <taxon>Corynebacteriaceae</taxon>
        <taxon>Corynebacterium</taxon>
    </lineage>
</organism>
<reference evidence="1" key="1">
    <citation type="submission" date="2010-08" db="EMBL/GenBank/DDBJ databases">
        <authorList>
            <person name="Harkins D.M."/>
            <person name="Madupu R."/>
            <person name="Durkin A.S."/>
            <person name="Torralba M."/>
            <person name="Methe B."/>
            <person name="Sutton G.G."/>
            <person name="Nelson K.E."/>
        </authorList>
    </citation>
    <scope>NUCLEOTIDE SEQUENCE [LARGE SCALE GENOMIC DNA]</scope>
    <source>
        <strain evidence="1">ATCC 14266</strain>
    </source>
</reference>
<accession>E0DHD5</accession>
<dbReference type="Proteomes" id="UP000004218">
    <property type="component" value="Unassembled WGS sequence"/>
</dbReference>
<gene>
    <name evidence="1" type="ORF">HMPREF0299_5087</name>
</gene>
<evidence type="ECO:0000313" key="2">
    <source>
        <dbReference type="Proteomes" id="UP000004218"/>
    </source>
</evidence>
<dbReference type="EMBL" id="ACSH02000006">
    <property type="protein sequence ID" value="EFM48333.1"/>
    <property type="molecule type" value="Genomic_DNA"/>
</dbReference>
<keyword evidence="2" id="KW-1185">Reference proteome</keyword>
<dbReference type="STRING" id="553207.HMPREF0299_5087"/>